<dbReference type="SMART" id="SM00482">
    <property type="entry name" value="POLAc"/>
    <property type="match status" value="1"/>
</dbReference>
<feature type="domain" description="DNA-directed DNA polymerase family A palm" evidence="3">
    <location>
        <begin position="354"/>
        <end position="593"/>
    </location>
</feature>
<feature type="region of interest" description="Disordered" evidence="2">
    <location>
        <begin position="208"/>
        <end position="235"/>
    </location>
</feature>
<dbReference type="InterPro" id="IPR036397">
    <property type="entry name" value="RNaseH_sf"/>
</dbReference>
<evidence type="ECO:0000256" key="1">
    <source>
        <dbReference type="ARBA" id="ARBA00022705"/>
    </source>
</evidence>
<dbReference type="SUPFAM" id="SSF56672">
    <property type="entry name" value="DNA/RNA polymerases"/>
    <property type="match status" value="1"/>
</dbReference>
<dbReference type="Pfam" id="PF00476">
    <property type="entry name" value="DNA_pol_A"/>
    <property type="match status" value="2"/>
</dbReference>
<accession>A0A1X6NZX7</accession>
<dbReference type="InterPro" id="IPR001098">
    <property type="entry name" value="DNA-dir_DNA_pol_A_palm_dom"/>
</dbReference>
<reference evidence="4 5" key="1">
    <citation type="submission" date="2017-03" db="EMBL/GenBank/DDBJ databases">
        <title>WGS assembly of Porphyra umbilicalis.</title>
        <authorList>
            <person name="Brawley S.H."/>
            <person name="Blouin N.A."/>
            <person name="Ficko-Blean E."/>
            <person name="Wheeler G.L."/>
            <person name="Lohr M."/>
            <person name="Goodson H.V."/>
            <person name="Jenkins J.W."/>
            <person name="Blaby-Haas C.E."/>
            <person name="Helliwell K.E."/>
            <person name="Chan C."/>
            <person name="Marriage T."/>
            <person name="Bhattacharya D."/>
            <person name="Klein A.S."/>
            <person name="Badis Y."/>
            <person name="Brodie J."/>
            <person name="Cao Y."/>
            <person name="Collen J."/>
            <person name="Dittami S.M."/>
            <person name="Gachon C.M."/>
            <person name="Green B.R."/>
            <person name="Karpowicz S."/>
            <person name="Kim J.W."/>
            <person name="Kudahl U."/>
            <person name="Lin S."/>
            <person name="Michel G."/>
            <person name="Mittag M."/>
            <person name="Olson B.J."/>
            <person name="Pangilinan J."/>
            <person name="Peng Y."/>
            <person name="Qiu H."/>
            <person name="Shu S."/>
            <person name="Singer J.T."/>
            <person name="Smith A.G."/>
            <person name="Sprecher B.N."/>
            <person name="Wagner V."/>
            <person name="Wang W."/>
            <person name="Wang Z.-Y."/>
            <person name="Yan J."/>
            <person name="Yarish C."/>
            <person name="Zoeuner-Riek S."/>
            <person name="Zhuang Y."/>
            <person name="Zou Y."/>
            <person name="Lindquist E.A."/>
            <person name="Grimwood J."/>
            <person name="Barry K."/>
            <person name="Rokhsar D.S."/>
            <person name="Schmutz J."/>
            <person name="Stiller J.W."/>
            <person name="Grossman A.R."/>
            <person name="Prochnik S.E."/>
        </authorList>
    </citation>
    <scope>NUCLEOTIDE SEQUENCE [LARGE SCALE GENOMIC DNA]</scope>
    <source>
        <strain evidence="4">4086291</strain>
    </source>
</reference>
<evidence type="ECO:0000259" key="3">
    <source>
        <dbReference type="SMART" id="SM00482"/>
    </source>
</evidence>
<dbReference type="EMBL" id="KV918959">
    <property type="protein sequence ID" value="OSX74169.1"/>
    <property type="molecule type" value="Genomic_DNA"/>
</dbReference>
<dbReference type="OrthoDB" id="275278at2759"/>
<dbReference type="InterPro" id="IPR043502">
    <property type="entry name" value="DNA/RNA_pol_sf"/>
</dbReference>
<dbReference type="GO" id="GO:0003677">
    <property type="term" value="F:DNA binding"/>
    <property type="evidence" value="ECO:0007669"/>
    <property type="project" value="InterPro"/>
</dbReference>
<keyword evidence="5" id="KW-1185">Reference proteome</keyword>
<dbReference type="Gene3D" id="3.30.420.10">
    <property type="entry name" value="Ribonuclease H-like superfamily/Ribonuclease H"/>
    <property type="match status" value="1"/>
</dbReference>
<dbReference type="Gene3D" id="1.10.150.20">
    <property type="entry name" value="5' to 3' exonuclease, C-terminal subdomain"/>
    <property type="match status" value="1"/>
</dbReference>
<dbReference type="Gene3D" id="3.30.70.370">
    <property type="match status" value="1"/>
</dbReference>
<protein>
    <recommendedName>
        <fullName evidence="3">DNA-directed DNA polymerase family A palm domain-containing protein</fullName>
    </recommendedName>
</protein>
<dbReference type="GO" id="GO:0006261">
    <property type="term" value="P:DNA-templated DNA replication"/>
    <property type="evidence" value="ECO:0007669"/>
    <property type="project" value="InterPro"/>
</dbReference>
<evidence type="ECO:0000313" key="4">
    <source>
        <dbReference type="EMBL" id="OSX74169.1"/>
    </source>
</evidence>
<dbReference type="GO" id="GO:0006302">
    <property type="term" value="P:double-strand break repair"/>
    <property type="evidence" value="ECO:0007669"/>
    <property type="project" value="TreeGrafter"/>
</dbReference>
<keyword evidence="1" id="KW-0235">DNA replication</keyword>
<sequence length="632" mass="68371">MHMGRLENTGRFKYSLAALGDSLLSQAKRPIADRFGVPPTLKSGAAGKRLAVPLPLALQTDPATVVDWVDYATHDARLTFWLYVELRTRLEEQRVGGGGGSLWDLYESLFVPFGEMLTDMERVGFQVDLPLLRAKEAEAVAARTRLEGDFRKWAAAHCRDVDYMNVHSDRQLQQLLFAPFHNPTKAGVVLPPSHTFAVDQAALRDAPPADAPPVDAGEVGPIDGDGGGRTTRKKKDVRQVTLVGLGLKPTVLTPKGLPSAAMGVLKQLAGAPSASPPVYGDAVDPATCDALQALCDARAVSHMRSSFLAPLQTHADGASRIHASLNLNTETGRLSCRRPNLQNQPAHDKDLYNVRAAFTAAPGAALIVADYAQLELRLLAHLSRCRSMLDAFAAGGDFHSRTAVSMYPHVAAAVADGSVRLEADADASDGGGQPRVPLVKDVYGMERRRAKTLNFSIAYGKTTRGLARDWGISLPEATDTVTRWYADRAEVRSWQQATLERARETGYVETLLGRRRHLPAIVPPVRRGRSFERRAATAHAERAAINAPLQGSAADLVMAAMLGLRAHPALHALGWRVILQVHDEIILEGPAASVAVAEPLVTAVMRRPLEGIDLLVDLPVDAKSARTWYDAK</sequence>
<dbReference type="PRINTS" id="PR00868">
    <property type="entry name" value="DNAPOLI"/>
</dbReference>
<evidence type="ECO:0000256" key="2">
    <source>
        <dbReference type="SAM" id="MobiDB-lite"/>
    </source>
</evidence>
<dbReference type="AlphaFoldDB" id="A0A1X6NZX7"/>
<organism evidence="4 5">
    <name type="scientific">Porphyra umbilicalis</name>
    <name type="common">Purple laver</name>
    <name type="synonym">Red alga</name>
    <dbReference type="NCBI Taxonomy" id="2786"/>
    <lineage>
        <taxon>Eukaryota</taxon>
        <taxon>Rhodophyta</taxon>
        <taxon>Bangiophyceae</taxon>
        <taxon>Bangiales</taxon>
        <taxon>Bangiaceae</taxon>
        <taxon>Porphyra</taxon>
    </lineage>
</organism>
<gene>
    <name evidence="4" type="ORF">BU14_0303s0001</name>
</gene>
<dbReference type="Gene3D" id="1.20.1060.10">
    <property type="entry name" value="Taq DNA Polymerase, Chain T, domain 4"/>
    <property type="match status" value="1"/>
</dbReference>
<dbReference type="PANTHER" id="PTHR10133">
    <property type="entry name" value="DNA POLYMERASE I"/>
    <property type="match status" value="1"/>
</dbReference>
<evidence type="ECO:0000313" key="5">
    <source>
        <dbReference type="Proteomes" id="UP000218209"/>
    </source>
</evidence>
<dbReference type="Proteomes" id="UP000218209">
    <property type="component" value="Unassembled WGS sequence"/>
</dbReference>
<proteinExistence type="predicted"/>
<dbReference type="PANTHER" id="PTHR10133:SF27">
    <property type="entry name" value="DNA POLYMERASE NU"/>
    <property type="match status" value="1"/>
</dbReference>
<dbReference type="GO" id="GO:0003887">
    <property type="term" value="F:DNA-directed DNA polymerase activity"/>
    <property type="evidence" value="ECO:0007669"/>
    <property type="project" value="InterPro"/>
</dbReference>
<name>A0A1X6NZX7_PORUM</name>
<dbReference type="InterPro" id="IPR002298">
    <property type="entry name" value="DNA_polymerase_A"/>
</dbReference>